<sequence>MVKHNLSKAEVEGSSPFFHSWLHRLMATSIVGIASGSNSSFHGLPTTLLGRSINNGKVISLPIHFLIPHFTNSLILIHSRHESSSFHEKGWFTICIPPPIVVTQDA</sequence>
<dbReference type="AlphaFoldDB" id="A0AAN9JWV8"/>
<accession>A0AAN9JWV8</accession>
<evidence type="ECO:0000313" key="1">
    <source>
        <dbReference type="EMBL" id="KAK7305891.1"/>
    </source>
</evidence>
<evidence type="ECO:0000313" key="2">
    <source>
        <dbReference type="Proteomes" id="UP001367508"/>
    </source>
</evidence>
<proteinExistence type="predicted"/>
<reference evidence="1 2" key="1">
    <citation type="submission" date="2024-01" db="EMBL/GenBank/DDBJ databases">
        <title>The genomes of 5 underutilized Papilionoideae crops provide insights into root nodulation and disease resistanc.</title>
        <authorList>
            <person name="Jiang F."/>
        </authorList>
    </citation>
    <scope>NUCLEOTIDE SEQUENCE [LARGE SCALE GENOMIC DNA]</scope>
    <source>
        <strain evidence="1">LVBAO_FW01</strain>
        <tissue evidence="1">Leaves</tissue>
    </source>
</reference>
<comment type="caution">
    <text evidence="1">The sequence shown here is derived from an EMBL/GenBank/DDBJ whole genome shotgun (WGS) entry which is preliminary data.</text>
</comment>
<dbReference type="Proteomes" id="UP001367508">
    <property type="component" value="Unassembled WGS sequence"/>
</dbReference>
<gene>
    <name evidence="1" type="ORF">VNO77_43803</name>
</gene>
<name>A0AAN9JWV8_CANGL</name>
<keyword evidence="2" id="KW-1185">Reference proteome</keyword>
<organism evidence="1 2">
    <name type="scientific">Canavalia gladiata</name>
    <name type="common">Sword bean</name>
    <name type="synonym">Dolichos gladiatus</name>
    <dbReference type="NCBI Taxonomy" id="3824"/>
    <lineage>
        <taxon>Eukaryota</taxon>
        <taxon>Viridiplantae</taxon>
        <taxon>Streptophyta</taxon>
        <taxon>Embryophyta</taxon>
        <taxon>Tracheophyta</taxon>
        <taxon>Spermatophyta</taxon>
        <taxon>Magnoliopsida</taxon>
        <taxon>eudicotyledons</taxon>
        <taxon>Gunneridae</taxon>
        <taxon>Pentapetalae</taxon>
        <taxon>rosids</taxon>
        <taxon>fabids</taxon>
        <taxon>Fabales</taxon>
        <taxon>Fabaceae</taxon>
        <taxon>Papilionoideae</taxon>
        <taxon>50 kb inversion clade</taxon>
        <taxon>NPAAA clade</taxon>
        <taxon>indigoferoid/millettioid clade</taxon>
        <taxon>Phaseoleae</taxon>
        <taxon>Canavalia</taxon>
    </lineage>
</organism>
<protein>
    <submittedName>
        <fullName evidence="1">Uncharacterized protein</fullName>
    </submittedName>
</protein>
<dbReference type="EMBL" id="JAYMYQ010000011">
    <property type="protein sequence ID" value="KAK7305891.1"/>
    <property type="molecule type" value="Genomic_DNA"/>
</dbReference>